<keyword evidence="7" id="KW-0460">Magnesium</keyword>
<dbReference type="InterPro" id="IPR036397">
    <property type="entry name" value="RNaseH_sf"/>
</dbReference>
<dbReference type="InterPro" id="IPR001584">
    <property type="entry name" value="Integrase_cat-core"/>
</dbReference>
<reference evidence="16" key="1">
    <citation type="submission" date="2021-03" db="EMBL/GenBank/DDBJ databases">
        <title>Draft genome sequence of rust myrtle Austropuccinia psidii MF-1, a brazilian biotype.</title>
        <authorList>
            <person name="Quecine M.C."/>
            <person name="Pachon D.M.R."/>
            <person name="Bonatelli M.L."/>
            <person name="Correr F.H."/>
            <person name="Franceschini L.M."/>
            <person name="Leite T.F."/>
            <person name="Margarido G.R.A."/>
            <person name="Almeida C.A."/>
            <person name="Ferrarezi J.A."/>
            <person name="Labate C.A."/>
        </authorList>
    </citation>
    <scope>NUCLEOTIDE SEQUENCE</scope>
    <source>
        <strain evidence="16">MF-1</strain>
    </source>
</reference>
<keyword evidence="12" id="KW-0233">DNA recombination</keyword>
<evidence type="ECO:0000259" key="15">
    <source>
        <dbReference type="PROSITE" id="PS50994"/>
    </source>
</evidence>
<dbReference type="GO" id="GO:0046872">
    <property type="term" value="F:metal ion binding"/>
    <property type="evidence" value="ECO:0007669"/>
    <property type="project" value="UniProtKB-KW"/>
</dbReference>
<keyword evidence="1" id="KW-0815">Transposition</keyword>
<dbReference type="GO" id="GO:0003964">
    <property type="term" value="F:RNA-directed DNA polymerase activity"/>
    <property type="evidence" value="ECO:0007669"/>
    <property type="project" value="UniProtKB-KW"/>
</dbReference>
<keyword evidence="8" id="KW-0694">RNA-binding</keyword>
<evidence type="ECO:0000256" key="13">
    <source>
        <dbReference type="ARBA" id="ARBA00048173"/>
    </source>
</evidence>
<dbReference type="InterPro" id="IPR039537">
    <property type="entry name" value="Retrotran_Ty1/copia-like"/>
</dbReference>
<dbReference type="PROSITE" id="PS50994">
    <property type="entry name" value="INTEGRASE"/>
    <property type="match status" value="1"/>
</dbReference>
<comment type="catalytic activity">
    <reaction evidence="13">
        <text>DNA(n) + a 2'-deoxyribonucleoside 5'-triphosphate = DNA(n+1) + diphosphate</text>
        <dbReference type="Rhea" id="RHEA:22508"/>
        <dbReference type="Rhea" id="RHEA-COMP:17339"/>
        <dbReference type="Rhea" id="RHEA-COMP:17340"/>
        <dbReference type="ChEBI" id="CHEBI:33019"/>
        <dbReference type="ChEBI" id="CHEBI:61560"/>
        <dbReference type="ChEBI" id="CHEBI:173112"/>
        <dbReference type="EC" id="2.7.7.49"/>
    </reaction>
</comment>
<dbReference type="EMBL" id="AVOT02007743">
    <property type="protein sequence ID" value="MBW0484571.1"/>
    <property type="molecule type" value="Genomic_DNA"/>
</dbReference>
<evidence type="ECO:0000256" key="7">
    <source>
        <dbReference type="ARBA" id="ARBA00022842"/>
    </source>
</evidence>
<keyword evidence="5" id="KW-0255">Endonuclease</keyword>
<dbReference type="GO" id="GO:0005634">
    <property type="term" value="C:nucleus"/>
    <property type="evidence" value="ECO:0007669"/>
    <property type="project" value="UniProtKB-ARBA"/>
</dbReference>
<keyword evidence="2" id="KW-0548">Nucleotidyltransferase</keyword>
<comment type="caution">
    <text evidence="16">The sequence shown here is derived from an EMBL/GenBank/DDBJ whole genome shotgun (WGS) entry which is preliminary data.</text>
</comment>
<evidence type="ECO:0000313" key="16">
    <source>
        <dbReference type="EMBL" id="MBW0484571.1"/>
    </source>
</evidence>
<keyword evidence="17" id="KW-1185">Reference proteome</keyword>
<evidence type="ECO:0000256" key="1">
    <source>
        <dbReference type="ARBA" id="ARBA00022578"/>
    </source>
</evidence>
<dbReference type="PANTHER" id="PTHR42648:SF11">
    <property type="entry name" value="TRANSPOSON TY4-P GAG-POL POLYPROTEIN"/>
    <property type="match status" value="1"/>
</dbReference>
<proteinExistence type="predicted"/>
<evidence type="ECO:0000256" key="6">
    <source>
        <dbReference type="ARBA" id="ARBA00022801"/>
    </source>
</evidence>
<evidence type="ECO:0000256" key="14">
    <source>
        <dbReference type="ARBA" id="ARBA00049244"/>
    </source>
</evidence>
<evidence type="ECO:0000256" key="4">
    <source>
        <dbReference type="ARBA" id="ARBA00022723"/>
    </source>
</evidence>
<feature type="domain" description="Integrase catalytic" evidence="15">
    <location>
        <begin position="128"/>
        <end position="240"/>
    </location>
</feature>
<dbReference type="Gene3D" id="3.30.420.10">
    <property type="entry name" value="Ribonuclease H-like superfamily/Ribonuclease H"/>
    <property type="match status" value="1"/>
</dbReference>
<dbReference type="Proteomes" id="UP000765509">
    <property type="component" value="Unassembled WGS sequence"/>
</dbReference>
<evidence type="ECO:0000256" key="10">
    <source>
        <dbReference type="ARBA" id="ARBA00022918"/>
    </source>
</evidence>
<keyword evidence="3" id="KW-0540">Nuclease</keyword>
<dbReference type="GO" id="GO:0003887">
    <property type="term" value="F:DNA-directed DNA polymerase activity"/>
    <property type="evidence" value="ECO:0007669"/>
    <property type="project" value="UniProtKB-KW"/>
</dbReference>
<dbReference type="GO" id="GO:0032196">
    <property type="term" value="P:transposition"/>
    <property type="evidence" value="ECO:0007669"/>
    <property type="project" value="UniProtKB-KW"/>
</dbReference>
<keyword evidence="10" id="KW-0695">RNA-directed DNA polymerase</keyword>
<keyword evidence="4" id="KW-0479">Metal-binding</keyword>
<dbReference type="InterPro" id="IPR012337">
    <property type="entry name" value="RNaseH-like_sf"/>
</dbReference>
<comment type="catalytic activity">
    <reaction evidence="14">
        <text>DNA(n) + a 2'-deoxyribonucleoside 5'-triphosphate = DNA(n+1) + diphosphate</text>
        <dbReference type="Rhea" id="RHEA:22508"/>
        <dbReference type="Rhea" id="RHEA-COMP:17339"/>
        <dbReference type="Rhea" id="RHEA-COMP:17340"/>
        <dbReference type="ChEBI" id="CHEBI:33019"/>
        <dbReference type="ChEBI" id="CHEBI:61560"/>
        <dbReference type="ChEBI" id="CHEBI:173112"/>
        <dbReference type="EC" id="2.7.7.7"/>
    </reaction>
</comment>
<evidence type="ECO:0000256" key="3">
    <source>
        <dbReference type="ARBA" id="ARBA00022722"/>
    </source>
</evidence>
<dbReference type="OrthoDB" id="3544839at2759"/>
<keyword evidence="6" id="KW-0378">Hydrolase</keyword>
<keyword evidence="11" id="KW-0239">DNA-directed DNA polymerase</keyword>
<evidence type="ECO:0000256" key="2">
    <source>
        <dbReference type="ARBA" id="ARBA00022695"/>
    </source>
</evidence>
<evidence type="ECO:0000256" key="12">
    <source>
        <dbReference type="ARBA" id="ARBA00023172"/>
    </source>
</evidence>
<organism evidence="16 17">
    <name type="scientific">Austropuccinia psidii MF-1</name>
    <dbReference type="NCBI Taxonomy" id="1389203"/>
    <lineage>
        <taxon>Eukaryota</taxon>
        <taxon>Fungi</taxon>
        <taxon>Dikarya</taxon>
        <taxon>Basidiomycota</taxon>
        <taxon>Pucciniomycotina</taxon>
        <taxon>Pucciniomycetes</taxon>
        <taxon>Pucciniales</taxon>
        <taxon>Sphaerophragmiaceae</taxon>
        <taxon>Austropuccinia</taxon>
    </lineage>
</organism>
<keyword evidence="11" id="KW-0808">Transferase</keyword>
<dbReference type="GO" id="GO:0004519">
    <property type="term" value="F:endonuclease activity"/>
    <property type="evidence" value="ECO:0007669"/>
    <property type="project" value="UniProtKB-KW"/>
</dbReference>
<dbReference type="SUPFAM" id="SSF53098">
    <property type="entry name" value="Ribonuclease H-like"/>
    <property type="match status" value="1"/>
</dbReference>
<dbReference type="GO" id="GO:0016787">
    <property type="term" value="F:hydrolase activity"/>
    <property type="evidence" value="ECO:0007669"/>
    <property type="project" value="UniProtKB-KW"/>
</dbReference>
<dbReference type="GO" id="GO:0015074">
    <property type="term" value="P:DNA integration"/>
    <property type="evidence" value="ECO:0007669"/>
    <property type="project" value="UniProtKB-KW"/>
</dbReference>
<evidence type="ECO:0000313" key="17">
    <source>
        <dbReference type="Proteomes" id="UP000765509"/>
    </source>
</evidence>
<keyword evidence="9" id="KW-0229">DNA integration</keyword>
<evidence type="ECO:0000256" key="11">
    <source>
        <dbReference type="ARBA" id="ARBA00022932"/>
    </source>
</evidence>
<protein>
    <recommendedName>
        <fullName evidence="15">Integrase catalytic domain-containing protein</fullName>
    </recommendedName>
</protein>
<evidence type="ECO:0000256" key="8">
    <source>
        <dbReference type="ARBA" id="ARBA00022884"/>
    </source>
</evidence>
<evidence type="ECO:0000256" key="9">
    <source>
        <dbReference type="ARBA" id="ARBA00022908"/>
    </source>
</evidence>
<accession>A0A9Q3GYH1</accession>
<dbReference type="InterPro" id="IPR025724">
    <property type="entry name" value="GAG-pre-integrase_dom"/>
</dbReference>
<dbReference type="PANTHER" id="PTHR42648">
    <property type="entry name" value="TRANSPOSASE, PUTATIVE-RELATED"/>
    <property type="match status" value="1"/>
</dbReference>
<name>A0A9Q3GYH1_9BASI</name>
<dbReference type="Pfam" id="PF13976">
    <property type="entry name" value="gag_pre-integrs"/>
    <property type="match status" value="1"/>
</dbReference>
<dbReference type="GO" id="GO:0006310">
    <property type="term" value="P:DNA recombination"/>
    <property type="evidence" value="ECO:0007669"/>
    <property type="project" value="UniProtKB-KW"/>
</dbReference>
<dbReference type="GO" id="GO:0003723">
    <property type="term" value="F:RNA binding"/>
    <property type="evidence" value="ECO:0007669"/>
    <property type="project" value="UniProtKB-KW"/>
</dbReference>
<gene>
    <name evidence="16" type="ORF">O181_024286</name>
</gene>
<evidence type="ECO:0000256" key="5">
    <source>
        <dbReference type="ARBA" id="ARBA00022759"/>
    </source>
</evidence>
<sequence>MIDQLIKIAFCKNQFIIQQEGIDFYSFKRNATWFLHIKNDSYGINIKPLHTVNSSPVTSSNDNSVSKDMSSLWHQKMGHLSIRNINQLLRYNAANGITLSCLKDIGVCHPCSISKSGQWPIKNGSQGIVERPGDVNFVNLIGPLPKSLNNMKYILMIQDVFLKVVVAIPIADKSEAKFKLQHWMNQFINVTNNKIKILRSHNRTEFKDNTLEQFLGSKGIIHEFAMPYEHHQNGQIKQTN</sequence>
<dbReference type="AlphaFoldDB" id="A0A9Q3GYH1"/>